<dbReference type="Proteomes" id="UP000829398">
    <property type="component" value="Chromosome 6"/>
</dbReference>
<comment type="caution">
    <text evidence="1">The sequence shown here is derived from an EMBL/GenBank/DDBJ whole genome shotgun (WGS) entry which is preliminary data.</text>
</comment>
<reference evidence="2" key="1">
    <citation type="journal article" date="2023" name="Hortic. Res.">
        <title>A chromosome-level phased genome enabling allele-level studies in sweet orange: a case study on citrus Huanglongbing tolerance.</title>
        <authorList>
            <person name="Wu B."/>
            <person name="Yu Q."/>
            <person name="Deng Z."/>
            <person name="Duan Y."/>
            <person name="Luo F."/>
            <person name="Gmitter F. Jr."/>
        </authorList>
    </citation>
    <scope>NUCLEOTIDE SEQUENCE [LARGE SCALE GENOMIC DNA]</scope>
    <source>
        <strain evidence="2">cv. Valencia</strain>
    </source>
</reference>
<keyword evidence="2" id="KW-1185">Reference proteome</keyword>
<name>A0ACB8JS31_CITSI</name>
<evidence type="ECO:0000313" key="1">
    <source>
        <dbReference type="EMBL" id="KAH9734987.1"/>
    </source>
</evidence>
<sequence length="663" mass="74932">MPKQSSSFSSPREINGAASPEELEPELATDGSDLDARSCSMTLKYSSSVLALAKRDWALDFWVRKVPWALMSLMVGCRRPLEESQFSIMLTVNLDCSSNFDHHLTLKVLCRINWASCGWPVDNPSRNMTGNETDMSKANTVIPKLIQWKDINLPDEWILEGATAPVIPKQLEPNTELQNVTQYSDDNNINYHFKKSNPITVRKKTTEWNLSGSGRIIESEHPPLRSLTIEHGEPPVEIKALPYKIHKDPDTDLDSFIQQNNFCNTNLNTIGKQLTRIEIQFQKSTVIVPSSTPSKSDSLKKLKEPIFKPFQVSKHSQKLVQESKSDFAKAIKEQLDRIEASSFASTSKVQIAPDSAQSSKIGVLEQDQSSIASSDIEAFKDESIPKTKKIHWELALPTVRTPPDLAIDNRPSALNQSRFNASSVYEWNIDGMSDYNILGLLQQMTMAANAYKTQQGTSDKAIAEILIAGFTGQLKGWWDYLLTQQQQLDILNSIQVDENGAPILDEFNNPIQDAVSTLILTISLHFISDPSHLREKNAELLHNLRCRKLSEFQSYKTTFFTRLFLRDDANHVTWKEKFLAGLPTLLGEKVRNSIKALYDNQIPYDELTYGELVSFVNKEGLRICQDLKLQKRLKWELRKSKQELGSFCLLGLVPPSMSTKILK</sequence>
<proteinExistence type="predicted"/>
<accession>A0ACB8JS31</accession>
<evidence type="ECO:0000313" key="2">
    <source>
        <dbReference type="Proteomes" id="UP000829398"/>
    </source>
</evidence>
<dbReference type="EMBL" id="CM039175">
    <property type="protein sequence ID" value="KAH9734987.1"/>
    <property type="molecule type" value="Genomic_DNA"/>
</dbReference>
<protein>
    <submittedName>
        <fullName evidence="1">Uncharacterized protein</fullName>
    </submittedName>
</protein>
<organism evidence="1 2">
    <name type="scientific">Citrus sinensis</name>
    <name type="common">Sweet orange</name>
    <name type="synonym">Citrus aurantium var. sinensis</name>
    <dbReference type="NCBI Taxonomy" id="2711"/>
    <lineage>
        <taxon>Eukaryota</taxon>
        <taxon>Viridiplantae</taxon>
        <taxon>Streptophyta</taxon>
        <taxon>Embryophyta</taxon>
        <taxon>Tracheophyta</taxon>
        <taxon>Spermatophyta</taxon>
        <taxon>Magnoliopsida</taxon>
        <taxon>eudicotyledons</taxon>
        <taxon>Gunneridae</taxon>
        <taxon>Pentapetalae</taxon>
        <taxon>rosids</taxon>
        <taxon>malvids</taxon>
        <taxon>Sapindales</taxon>
        <taxon>Rutaceae</taxon>
        <taxon>Aurantioideae</taxon>
        <taxon>Citrus</taxon>
    </lineage>
</organism>
<gene>
    <name evidence="1" type="ORF">KPL71_017586</name>
</gene>